<dbReference type="AlphaFoldDB" id="A0A318SQZ6"/>
<dbReference type="RefSeq" id="WP_245900720.1">
    <property type="nucleotide sequence ID" value="NZ_QJSX01000003.1"/>
</dbReference>
<dbReference type="Pfam" id="PF05163">
    <property type="entry name" value="DinB"/>
    <property type="match status" value="1"/>
</dbReference>
<evidence type="ECO:0000256" key="1">
    <source>
        <dbReference type="ARBA" id="ARBA00008635"/>
    </source>
</evidence>
<feature type="binding site" evidence="3">
    <location>
        <position position="139"/>
    </location>
    <ligand>
        <name>a divalent metal cation</name>
        <dbReference type="ChEBI" id="CHEBI:60240"/>
    </ligand>
</feature>
<gene>
    <name evidence="4" type="ORF">DES52_103176</name>
</gene>
<organism evidence="4 5">
    <name type="scientific">Deinococcus yavapaiensis KR-236</name>
    <dbReference type="NCBI Taxonomy" id="694435"/>
    <lineage>
        <taxon>Bacteria</taxon>
        <taxon>Thermotogati</taxon>
        <taxon>Deinococcota</taxon>
        <taxon>Deinococci</taxon>
        <taxon>Deinococcales</taxon>
        <taxon>Deinococcaceae</taxon>
        <taxon>Deinococcus</taxon>
    </lineage>
</organism>
<feature type="binding site" evidence="3">
    <location>
        <position position="135"/>
    </location>
    <ligand>
        <name>a divalent metal cation</name>
        <dbReference type="ChEBI" id="CHEBI:60240"/>
    </ligand>
</feature>
<dbReference type="GO" id="GO:0046872">
    <property type="term" value="F:metal ion binding"/>
    <property type="evidence" value="ECO:0007669"/>
    <property type="project" value="UniProtKB-KW"/>
</dbReference>
<reference evidence="4 5" key="1">
    <citation type="submission" date="2018-06" db="EMBL/GenBank/DDBJ databases">
        <title>Genomic Encyclopedia of Type Strains, Phase IV (KMG-IV): sequencing the most valuable type-strain genomes for metagenomic binning, comparative biology and taxonomic classification.</title>
        <authorList>
            <person name="Goeker M."/>
        </authorList>
    </citation>
    <scope>NUCLEOTIDE SEQUENCE [LARGE SCALE GENOMIC DNA]</scope>
    <source>
        <strain evidence="4 5">DSM 18048</strain>
    </source>
</reference>
<dbReference type="EMBL" id="QJSX01000003">
    <property type="protein sequence ID" value="PYE55343.1"/>
    <property type="molecule type" value="Genomic_DNA"/>
</dbReference>
<accession>A0A318SQZ6</accession>
<evidence type="ECO:0000313" key="5">
    <source>
        <dbReference type="Proteomes" id="UP000248326"/>
    </source>
</evidence>
<dbReference type="InterPro" id="IPR007837">
    <property type="entry name" value="DinB"/>
</dbReference>
<protein>
    <submittedName>
        <fullName evidence="4">Putative damage-inducible protein DinB</fullName>
    </submittedName>
</protein>
<comment type="caution">
    <text evidence="4">The sequence shown here is derived from an EMBL/GenBank/DDBJ whole genome shotgun (WGS) entry which is preliminary data.</text>
</comment>
<feature type="binding site" evidence="3">
    <location>
        <position position="54"/>
    </location>
    <ligand>
        <name>a divalent metal cation</name>
        <dbReference type="ChEBI" id="CHEBI:60240"/>
    </ligand>
</feature>
<keyword evidence="5" id="KW-1185">Reference proteome</keyword>
<evidence type="ECO:0000313" key="4">
    <source>
        <dbReference type="EMBL" id="PYE55343.1"/>
    </source>
</evidence>
<evidence type="ECO:0000256" key="3">
    <source>
        <dbReference type="PIRSR" id="PIRSR607837-1"/>
    </source>
</evidence>
<evidence type="ECO:0000256" key="2">
    <source>
        <dbReference type="ARBA" id="ARBA00022723"/>
    </source>
</evidence>
<name>A0A318SQZ6_9DEIO</name>
<proteinExistence type="inferred from homology"/>
<dbReference type="SUPFAM" id="SSF109854">
    <property type="entry name" value="DinB/YfiT-like putative metalloenzymes"/>
    <property type="match status" value="1"/>
</dbReference>
<dbReference type="InterPro" id="IPR034660">
    <property type="entry name" value="DinB/YfiT-like"/>
</dbReference>
<sequence length="168" mass="18468">MNEMSGTEDGLRDLSAVWRANAEVNAALLKHLTPEMLSAVTPGGGFTVAEHLAHMVGTTKYWGSLRSEDAMRGVPTLYDENARLAETDITRVRDAFERTRDDAWQAAFMLGGQPNEWGEGPHASPTAFLAHMLIHDAHHRGQILLALKTNGFPLPGEDALWAPLREAR</sequence>
<comment type="similarity">
    <text evidence="1">Belongs to the DinB family.</text>
</comment>
<dbReference type="Gene3D" id="1.20.120.450">
    <property type="entry name" value="dinb family like domain"/>
    <property type="match status" value="1"/>
</dbReference>
<dbReference type="Proteomes" id="UP000248326">
    <property type="component" value="Unassembled WGS sequence"/>
</dbReference>
<keyword evidence="2 3" id="KW-0479">Metal-binding</keyword>